<dbReference type="OrthoDB" id="7550533at2759"/>
<keyword evidence="4 10" id="KW-0812">Transmembrane</keyword>
<evidence type="ECO:0000256" key="7">
    <source>
        <dbReference type="ARBA" id="ARBA00023136"/>
    </source>
</evidence>
<dbReference type="GeneID" id="112051848"/>
<keyword evidence="5" id="KW-0552">Olfaction</keyword>
<feature type="transmembrane region" description="Helical" evidence="10">
    <location>
        <begin position="286"/>
        <end position="309"/>
    </location>
</feature>
<evidence type="ECO:0000256" key="10">
    <source>
        <dbReference type="SAM" id="Phobius"/>
    </source>
</evidence>
<evidence type="ECO:0000256" key="2">
    <source>
        <dbReference type="ARBA" id="ARBA00022475"/>
    </source>
</evidence>
<feature type="transmembrane region" description="Helical" evidence="10">
    <location>
        <begin position="64"/>
        <end position="83"/>
    </location>
</feature>
<dbReference type="GO" id="GO:0005549">
    <property type="term" value="F:odorant binding"/>
    <property type="evidence" value="ECO:0007669"/>
    <property type="project" value="InterPro"/>
</dbReference>
<keyword evidence="8" id="KW-0675">Receptor</keyword>
<evidence type="ECO:0000313" key="12">
    <source>
        <dbReference type="RefSeq" id="XP_023946430.2"/>
    </source>
</evidence>
<dbReference type="GO" id="GO:0007165">
    <property type="term" value="P:signal transduction"/>
    <property type="evidence" value="ECO:0007669"/>
    <property type="project" value="UniProtKB-KW"/>
</dbReference>
<evidence type="ECO:0000256" key="4">
    <source>
        <dbReference type="ARBA" id="ARBA00022692"/>
    </source>
</evidence>
<organism evidence="11 12">
    <name type="scientific">Bicyclus anynana</name>
    <name type="common">Squinting bush brown butterfly</name>
    <dbReference type="NCBI Taxonomy" id="110368"/>
    <lineage>
        <taxon>Eukaryota</taxon>
        <taxon>Metazoa</taxon>
        <taxon>Ecdysozoa</taxon>
        <taxon>Arthropoda</taxon>
        <taxon>Hexapoda</taxon>
        <taxon>Insecta</taxon>
        <taxon>Pterygota</taxon>
        <taxon>Neoptera</taxon>
        <taxon>Endopterygota</taxon>
        <taxon>Lepidoptera</taxon>
        <taxon>Glossata</taxon>
        <taxon>Ditrysia</taxon>
        <taxon>Papilionoidea</taxon>
        <taxon>Nymphalidae</taxon>
        <taxon>Satyrinae</taxon>
        <taxon>Satyrini</taxon>
        <taxon>Mycalesina</taxon>
        <taxon>Bicyclus</taxon>
    </lineage>
</organism>
<evidence type="ECO:0000256" key="1">
    <source>
        <dbReference type="ARBA" id="ARBA00004651"/>
    </source>
</evidence>
<dbReference type="InterPro" id="IPR004117">
    <property type="entry name" value="7tm6_olfct_rcpt"/>
</dbReference>
<keyword evidence="3" id="KW-0716">Sensory transduction</keyword>
<evidence type="ECO:0000313" key="11">
    <source>
        <dbReference type="Proteomes" id="UP001652582"/>
    </source>
</evidence>
<evidence type="ECO:0000256" key="3">
    <source>
        <dbReference type="ARBA" id="ARBA00022606"/>
    </source>
</evidence>
<dbReference type="KEGG" id="bany:112051848"/>
<name>A0A6J1NF88_BICAN</name>
<keyword evidence="2" id="KW-1003">Cell membrane</keyword>
<evidence type="ECO:0000256" key="8">
    <source>
        <dbReference type="ARBA" id="ARBA00023170"/>
    </source>
</evidence>
<accession>A0A6J1NF88</accession>
<dbReference type="PANTHER" id="PTHR21137">
    <property type="entry name" value="ODORANT RECEPTOR"/>
    <property type="match status" value="1"/>
</dbReference>
<feature type="transmembrane region" description="Helical" evidence="10">
    <location>
        <begin position="110"/>
        <end position="135"/>
    </location>
</feature>
<feature type="transmembrane region" description="Helical" evidence="10">
    <location>
        <begin position="6"/>
        <end position="25"/>
    </location>
</feature>
<reference evidence="12" key="1">
    <citation type="submission" date="2025-08" db="UniProtKB">
        <authorList>
            <consortium name="RefSeq"/>
        </authorList>
    </citation>
    <scope>IDENTIFICATION</scope>
</reference>
<evidence type="ECO:0000256" key="5">
    <source>
        <dbReference type="ARBA" id="ARBA00022725"/>
    </source>
</evidence>
<gene>
    <name evidence="12" type="primary">LOC112051848</name>
</gene>
<evidence type="ECO:0000256" key="9">
    <source>
        <dbReference type="ARBA" id="ARBA00023224"/>
    </source>
</evidence>
<keyword evidence="6 10" id="KW-1133">Transmembrane helix</keyword>
<dbReference type="Pfam" id="PF02949">
    <property type="entry name" value="7tm_6"/>
    <property type="match status" value="1"/>
</dbReference>
<dbReference type="GO" id="GO:0004984">
    <property type="term" value="F:olfactory receptor activity"/>
    <property type="evidence" value="ECO:0007669"/>
    <property type="project" value="InterPro"/>
</dbReference>
<keyword evidence="7 10" id="KW-0472">Membrane</keyword>
<sequence>MAAAMSLTFCNITCITKFLFMLVHIKRIRITVEKFLNYDAKIVPGTRFSKNLSKFLRVVKKRALSIWLFLVTNGIVYIIIPFLKPGRNLTVNLYILYGLEPMLETPHYEIAHVVTTIAVVFCVYLMVNVAVYVIVMIGYNEAQINTLSEEVNNLWGDSQNFYNSLKHKIKDKKYSIYIKEIIVNEYIRIRLKDIINYHVTNIHFFHELNHEFSDTLAIEYVIMAMAIIAELLGGLEITYLQIPYTVVQLYMDCLSGQRLIDACRGFEEALYGCKWESFNASNQRTILLMLLISQKTLLLSAGGMANLNFECLMMIFKSSYSVYTALKSRLQH</sequence>
<dbReference type="PANTHER" id="PTHR21137:SF35">
    <property type="entry name" value="ODORANT RECEPTOR 19A-RELATED"/>
    <property type="match status" value="1"/>
</dbReference>
<proteinExistence type="predicted"/>
<comment type="subcellular location">
    <subcellularLocation>
        <location evidence="1">Cell membrane</location>
        <topology evidence="1">Multi-pass membrane protein</topology>
    </subcellularLocation>
</comment>
<dbReference type="Proteomes" id="UP001652582">
    <property type="component" value="Chromosome 19"/>
</dbReference>
<feature type="transmembrane region" description="Helical" evidence="10">
    <location>
        <begin position="220"/>
        <end position="242"/>
    </location>
</feature>
<keyword evidence="11" id="KW-1185">Reference proteome</keyword>
<evidence type="ECO:0000256" key="6">
    <source>
        <dbReference type="ARBA" id="ARBA00022989"/>
    </source>
</evidence>
<dbReference type="AlphaFoldDB" id="A0A6J1NF88"/>
<dbReference type="RefSeq" id="XP_023946430.2">
    <property type="nucleotide sequence ID" value="XM_024090662.2"/>
</dbReference>
<dbReference type="GO" id="GO:0005886">
    <property type="term" value="C:plasma membrane"/>
    <property type="evidence" value="ECO:0007669"/>
    <property type="project" value="UniProtKB-SubCell"/>
</dbReference>
<keyword evidence="9" id="KW-0807">Transducer</keyword>
<protein>
    <submittedName>
        <fullName evidence="12">Uncharacterized protein LOC112051848</fullName>
    </submittedName>
</protein>